<protein>
    <submittedName>
        <fullName evidence="2">Thiol-disulfide isomerase/thioredoxin</fullName>
    </submittedName>
</protein>
<proteinExistence type="predicted"/>
<name>A0A7W3LQY7_ACTNM</name>
<comment type="caution">
    <text evidence="2">The sequence shown here is derived from an EMBL/GenBank/DDBJ whole genome shotgun (WGS) entry which is preliminary data.</text>
</comment>
<gene>
    <name evidence="2" type="ORF">HNR61_004253</name>
</gene>
<organism evidence="2 3">
    <name type="scientific">Actinomadura namibiensis</name>
    <dbReference type="NCBI Taxonomy" id="182080"/>
    <lineage>
        <taxon>Bacteria</taxon>
        <taxon>Bacillati</taxon>
        <taxon>Actinomycetota</taxon>
        <taxon>Actinomycetes</taxon>
        <taxon>Streptosporangiales</taxon>
        <taxon>Thermomonosporaceae</taxon>
        <taxon>Actinomadura</taxon>
    </lineage>
</organism>
<dbReference type="SUPFAM" id="SSF52833">
    <property type="entry name" value="Thioredoxin-like"/>
    <property type="match status" value="1"/>
</dbReference>
<dbReference type="GO" id="GO:0016491">
    <property type="term" value="F:oxidoreductase activity"/>
    <property type="evidence" value="ECO:0007669"/>
    <property type="project" value="InterPro"/>
</dbReference>
<accession>A0A7W3LQY7</accession>
<dbReference type="InterPro" id="IPR013740">
    <property type="entry name" value="Redoxin"/>
</dbReference>
<evidence type="ECO:0000313" key="3">
    <source>
        <dbReference type="Proteomes" id="UP000572680"/>
    </source>
</evidence>
<dbReference type="AlphaFoldDB" id="A0A7W3LQY7"/>
<dbReference type="GO" id="GO:0016853">
    <property type="term" value="F:isomerase activity"/>
    <property type="evidence" value="ECO:0007669"/>
    <property type="project" value="UniProtKB-KW"/>
</dbReference>
<keyword evidence="3" id="KW-1185">Reference proteome</keyword>
<dbReference type="Gene3D" id="3.40.30.10">
    <property type="entry name" value="Glutaredoxin"/>
    <property type="match status" value="1"/>
</dbReference>
<dbReference type="InterPro" id="IPR036249">
    <property type="entry name" value="Thioredoxin-like_sf"/>
</dbReference>
<reference evidence="2 3" key="1">
    <citation type="submission" date="2020-08" db="EMBL/GenBank/DDBJ databases">
        <title>Genomic Encyclopedia of Type Strains, Phase IV (KMG-IV): sequencing the most valuable type-strain genomes for metagenomic binning, comparative biology and taxonomic classification.</title>
        <authorList>
            <person name="Goeker M."/>
        </authorList>
    </citation>
    <scope>NUCLEOTIDE SEQUENCE [LARGE SCALE GENOMIC DNA]</scope>
    <source>
        <strain evidence="2 3">DSM 44197</strain>
    </source>
</reference>
<dbReference type="InterPro" id="IPR013766">
    <property type="entry name" value="Thioredoxin_domain"/>
</dbReference>
<feature type="domain" description="Thioredoxin" evidence="1">
    <location>
        <begin position="46"/>
        <end position="179"/>
    </location>
</feature>
<keyword evidence="2" id="KW-0413">Isomerase</keyword>
<dbReference type="Pfam" id="PF08534">
    <property type="entry name" value="Redoxin"/>
    <property type="match status" value="1"/>
</dbReference>
<dbReference type="RefSeq" id="WP_182844877.1">
    <property type="nucleotide sequence ID" value="NZ_BAAALP010000005.1"/>
</dbReference>
<dbReference type="Proteomes" id="UP000572680">
    <property type="component" value="Unassembled WGS sequence"/>
</dbReference>
<dbReference type="PROSITE" id="PS51352">
    <property type="entry name" value="THIOREDOXIN_2"/>
    <property type="match status" value="1"/>
</dbReference>
<dbReference type="EMBL" id="JACJIA010000005">
    <property type="protein sequence ID" value="MBA8952607.1"/>
    <property type="molecule type" value="Genomic_DNA"/>
</dbReference>
<evidence type="ECO:0000313" key="2">
    <source>
        <dbReference type="EMBL" id="MBA8952607.1"/>
    </source>
</evidence>
<sequence>MSLLLAATVLVGALGGLNLVLLLGVIRRLREHTEVLSHFQIGKPLLEVGDRIADFATSTAHGQRLTSESLASGTLVAFLSPTCGPCQEKAPELAAYARALPDGPDQVLAVVVGADDEATEMVTRLSPVVTVATEGNGGPLSKAFAVQGFPTVLRVTRGDDGRLVVADNNVDLSPLPASA</sequence>
<evidence type="ECO:0000259" key="1">
    <source>
        <dbReference type="PROSITE" id="PS51352"/>
    </source>
</evidence>